<dbReference type="Gene3D" id="1.25.40.10">
    <property type="entry name" value="Tetratricopeptide repeat domain"/>
    <property type="match status" value="1"/>
</dbReference>
<proteinExistence type="predicted"/>
<name>A0A9N8WNA6_9GLOM</name>
<dbReference type="PROSITE" id="PS50011">
    <property type="entry name" value="PROTEIN_KINASE_DOM"/>
    <property type="match status" value="1"/>
</dbReference>
<reference evidence="3" key="1">
    <citation type="submission" date="2021-06" db="EMBL/GenBank/DDBJ databases">
        <authorList>
            <person name="Kallberg Y."/>
            <person name="Tangrot J."/>
            <person name="Rosling A."/>
        </authorList>
    </citation>
    <scope>NUCLEOTIDE SEQUENCE</scope>
    <source>
        <strain evidence="3">AZ414A</strain>
    </source>
</reference>
<dbReference type="OrthoDB" id="2422033at2759"/>
<feature type="domain" description="Protein kinase" evidence="2">
    <location>
        <begin position="183"/>
        <end position="445"/>
    </location>
</feature>
<dbReference type="EMBL" id="CAJVPK010000330">
    <property type="protein sequence ID" value="CAG8495255.1"/>
    <property type="molecule type" value="Genomic_DNA"/>
</dbReference>
<dbReference type="Gene3D" id="1.10.510.10">
    <property type="entry name" value="Transferase(Phosphotransferase) domain 1"/>
    <property type="match status" value="1"/>
</dbReference>
<dbReference type="InterPro" id="IPR011990">
    <property type="entry name" value="TPR-like_helical_dom_sf"/>
</dbReference>
<feature type="coiled-coil region" evidence="1">
    <location>
        <begin position="73"/>
        <end position="135"/>
    </location>
</feature>
<evidence type="ECO:0000313" key="4">
    <source>
        <dbReference type="Proteomes" id="UP000789706"/>
    </source>
</evidence>
<dbReference type="InterPro" id="IPR051681">
    <property type="entry name" value="Ser/Thr_Kinases-Pseudokinases"/>
</dbReference>
<dbReference type="SUPFAM" id="SSF81901">
    <property type="entry name" value="HCP-like"/>
    <property type="match status" value="1"/>
</dbReference>
<dbReference type="Proteomes" id="UP000789706">
    <property type="component" value="Unassembled WGS sequence"/>
</dbReference>
<dbReference type="InterPro" id="IPR001245">
    <property type="entry name" value="Ser-Thr/Tyr_kinase_cat_dom"/>
</dbReference>
<dbReference type="InterPro" id="IPR011009">
    <property type="entry name" value="Kinase-like_dom_sf"/>
</dbReference>
<dbReference type="PANTHER" id="PTHR44329">
    <property type="entry name" value="SERINE/THREONINE-PROTEIN KINASE TNNI3K-RELATED"/>
    <property type="match status" value="1"/>
</dbReference>
<gene>
    <name evidence="3" type="ORF">DEBURN_LOCUS4386</name>
</gene>
<sequence>MTTMTTVSRTPYHNNLFEIDNSLKNLLNEFKKVKNQEIKNNLRVSIETGLVLLKNIKEIAKTSYFSTPLNNSIEKYLDIINNIEKDLENLNLNEEISEDLDSNLQEFWNQLNSCAKDLQEEINSNNDNNANQNLNIECINNNEVNTVNNCNFRKKAWNSNITSKIKAFARLITLGNREHEIEINFKDSIDEGKRNVKKIFYKGKFVAVKEFGLYKQKGIEPKEYIEEIKYVKEIGRGCENILPFYGYCLQKQPCSFHSVTLWADYNLQEYLHKQKILDWNTKISIARGIANGLRHVHKQGKFHYNVTSKNILLTSNLVPMLYNFCINKEDPYMLLSVEFSPKSGWTAPERFGNNNINEYHASSDVYSFAIVLWEIAHQKLPFKQGTFPIDLRNKVLDGERPEPRSSNEIPERYQDLIERGWDQKPENRPSIEKIVEELDLLNSYLNAPNREDNITVNKNENRIRIITNIPNTPNILNTPNTPKTPNRSSTFDSYFPALSPEIQNSSYKTFFSNFVSFKKSLPDSAIEYHKKQRYSKSWEIIKKYLNVKKNDAKTNFLVGYYYLKGYNNDNGKGIPDYKESLKYLYQAAIEEYSDAQYWYARVILFHQKGSSIQMKDQAMKFLRDACSQKHSDANYLYEKLLNHIENVGLIDEIQN</sequence>
<keyword evidence="1" id="KW-0175">Coiled coil</keyword>
<comment type="caution">
    <text evidence="3">The sequence shown here is derived from an EMBL/GenBank/DDBJ whole genome shotgun (WGS) entry which is preliminary data.</text>
</comment>
<organism evidence="3 4">
    <name type="scientific">Diversispora eburnea</name>
    <dbReference type="NCBI Taxonomy" id="1213867"/>
    <lineage>
        <taxon>Eukaryota</taxon>
        <taxon>Fungi</taxon>
        <taxon>Fungi incertae sedis</taxon>
        <taxon>Mucoromycota</taxon>
        <taxon>Glomeromycotina</taxon>
        <taxon>Glomeromycetes</taxon>
        <taxon>Diversisporales</taxon>
        <taxon>Diversisporaceae</taxon>
        <taxon>Diversispora</taxon>
    </lineage>
</organism>
<evidence type="ECO:0000313" key="3">
    <source>
        <dbReference type="EMBL" id="CAG8495255.1"/>
    </source>
</evidence>
<dbReference type="GO" id="GO:0004674">
    <property type="term" value="F:protein serine/threonine kinase activity"/>
    <property type="evidence" value="ECO:0007669"/>
    <property type="project" value="TreeGrafter"/>
</dbReference>
<dbReference type="Pfam" id="PF07714">
    <property type="entry name" value="PK_Tyr_Ser-Thr"/>
    <property type="match status" value="1"/>
</dbReference>
<dbReference type="InterPro" id="IPR000719">
    <property type="entry name" value="Prot_kinase_dom"/>
</dbReference>
<dbReference type="GO" id="GO:0005524">
    <property type="term" value="F:ATP binding"/>
    <property type="evidence" value="ECO:0007669"/>
    <property type="project" value="InterPro"/>
</dbReference>
<dbReference type="SUPFAM" id="SSF56112">
    <property type="entry name" value="Protein kinase-like (PK-like)"/>
    <property type="match status" value="1"/>
</dbReference>
<evidence type="ECO:0000256" key="1">
    <source>
        <dbReference type="SAM" id="Coils"/>
    </source>
</evidence>
<dbReference type="AlphaFoldDB" id="A0A9N8WNA6"/>
<accession>A0A9N8WNA6</accession>
<protein>
    <submittedName>
        <fullName evidence="3">6599_t:CDS:1</fullName>
    </submittedName>
</protein>
<evidence type="ECO:0000259" key="2">
    <source>
        <dbReference type="PROSITE" id="PS50011"/>
    </source>
</evidence>
<keyword evidence="4" id="KW-1185">Reference proteome</keyword>